<feature type="region of interest" description="Disordered" evidence="6">
    <location>
        <begin position="63"/>
        <end position="92"/>
    </location>
</feature>
<dbReference type="InterPro" id="IPR013180">
    <property type="entry name" value="CTNNBL1_N"/>
</dbReference>
<dbReference type="SMART" id="SM01156">
    <property type="entry name" value="DUF1716"/>
    <property type="match status" value="1"/>
</dbReference>
<comment type="caution">
    <text evidence="8">The sequence shown here is derived from an EMBL/GenBank/DDBJ whole genome shotgun (WGS) entry which is preliminary data.</text>
</comment>
<dbReference type="InterPro" id="IPR039678">
    <property type="entry name" value="CTNNBL1"/>
</dbReference>
<evidence type="ECO:0000256" key="5">
    <source>
        <dbReference type="ARBA" id="ARBA00023242"/>
    </source>
</evidence>
<reference evidence="8" key="2">
    <citation type="submission" date="2021-04" db="EMBL/GenBank/DDBJ databases">
        <authorList>
            <person name="Podell S."/>
        </authorList>
    </citation>
    <scope>NUCLEOTIDE SEQUENCE</scope>
    <source>
        <strain evidence="8">Hildebrandi</strain>
    </source>
</reference>
<evidence type="ECO:0000256" key="3">
    <source>
        <dbReference type="ARBA" id="ARBA00022737"/>
    </source>
</evidence>
<evidence type="ECO:0000313" key="9">
    <source>
        <dbReference type="Proteomes" id="UP000693970"/>
    </source>
</evidence>
<keyword evidence="4" id="KW-0175">Coiled coil</keyword>
<sequence>MSNPNDGHSTVAATLDRIISGSNTSTSEVDSSFVASPEFIPSVTWQGSKQGYYFGTAKHGTGYYKDPKQQPPTSATGGNDITSAASNGKPVKKSVRIAEGNNEIKILLEQLEEKNKDTVVVELSAKGIRAAAKSLQSIYQKNVQQRATFADEPQKYMDSEVQLYEHLTGLQAVGADPTLYEHVAGSQLMSTLIQLLEHDNADVCASVVSLFLEWIDPNLVEEDLEVLSTLKGFAKQVLEAWESVLYNLLRFQQENPQDNDDDDDEEEDDAEQDANNNNNNLKGVENTLSLMENLMELDTLSAPDGGLMGEDQPSAAGYMVRESKGKIVSWLFSQLESESAKEALQGRCLEILAFLSQNEDVYESLPNWASLPTVTPTSLENEPRSKKQKPSDINGIEDLIQILARYRKKQPSNEVEIEMLENAGIALSSCISFSKDNMSAFLDAQGVQLVIRCLKERVMAGGVGLKLLDFFGDDPVFKRGAEDIVTASGLKYIFPLLLASRIPKPSTIGVVSKKEKREWLGMIKEQTIRVFYALTLQLDDQSPEEAKARFLAKFIEDDLKHCDRLVELLLEYDERARKAEYNFYRSSEVEEETMSEEQVALAAFDAKLKGGGDIYHRVAAITAYVCTNSKRCHERVLSQLKMQQSGISLLKTALTEFASSLKSGGRQKQHVDHLLDSI</sequence>
<dbReference type="Pfam" id="PF08216">
    <property type="entry name" value="CTNNBL"/>
    <property type="match status" value="1"/>
</dbReference>
<feature type="compositionally biased region" description="Polar residues" evidence="6">
    <location>
        <begin position="71"/>
        <end position="86"/>
    </location>
</feature>
<evidence type="ECO:0000256" key="1">
    <source>
        <dbReference type="ARBA" id="ARBA00004123"/>
    </source>
</evidence>
<evidence type="ECO:0000256" key="2">
    <source>
        <dbReference type="ARBA" id="ARBA00022553"/>
    </source>
</evidence>
<comment type="subcellular location">
    <subcellularLocation>
        <location evidence="1">Nucleus</location>
    </subcellularLocation>
</comment>
<evidence type="ECO:0000256" key="6">
    <source>
        <dbReference type="SAM" id="MobiDB-lite"/>
    </source>
</evidence>
<dbReference type="Proteomes" id="UP000693970">
    <property type="component" value="Unassembled WGS sequence"/>
</dbReference>
<gene>
    <name evidence="8" type="ORF">IV203_033887</name>
</gene>
<organism evidence="8 9">
    <name type="scientific">Nitzschia inconspicua</name>
    <dbReference type="NCBI Taxonomy" id="303405"/>
    <lineage>
        <taxon>Eukaryota</taxon>
        <taxon>Sar</taxon>
        <taxon>Stramenopiles</taxon>
        <taxon>Ochrophyta</taxon>
        <taxon>Bacillariophyta</taxon>
        <taxon>Bacillariophyceae</taxon>
        <taxon>Bacillariophycidae</taxon>
        <taxon>Bacillariales</taxon>
        <taxon>Bacillariaceae</taxon>
        <taxon>Nitzschia</taxon>
    </lineage>
</organism>
<dbReference type="PANTHER" id="PTHR14978">
    <property type="entry name" value="BETA-CATENIN-LIKE PROTEIN 1 NUCLEAR ASSOCIATED PROTEIN"/>
    <property type="match status" value="1"/>
</dbReference>
<feature type="region of interest" description="Disordered" evidence="6">
    <location>
        <begin position="254"/>
        <end position="282"/>
    </location>
</feature>
<dbReference type="AlphaFoldDB" id="A0A9K3M2P0"/>
<evidence type="ECO:0000256" key="4">
    <source>
        <dbReference type="ARBA" id="ARBA00023054"/>
    </source>
</evidence>
<dbReference type="OrthoDB" id="1898821at2759"/>
<feature type="compositionally biased region" description="Acidic residues" evidence="6">
    <location>
        <begin position="257"/>
        <end position="272"/>
    </location>
</feature>
<keyword evidence="5" id="KW-0539">Nucleus</keyword>
<keyword evidence="9" id="KW-1185">Reference proteome</keyword>
<keyword evidence="3" id="KW-0677">Repeat</keyword>
<feature type="domain" description="Beta-catenin-like protein 1 N-terminal" evidence="7">
    <location>
        <begin position="100"/>
        <end position="208"/>
    </location>
</feature>
<dbReference type="EMBL" id="JAGRRH010000002">
    <property type="protein sequence ID" value="KAG7373163.1"/>
    <property type="molecule type" value="Genomic_DNA"/>
</dbReference>
<evidence type="ECO:0000313" key="8">
    <source>
        <dbReference type="EMBL" id="KAG7373163.1"/>
    </source>
</evidence>
<proteinExistence type="predicted"/>
<reference evidence="8" key="1">
    <citation type="journal article" date="2021" name="Sci. Rep.">
        <title>Diploid genomic architecture of Nitzschia inconspicua, an elite biomass production diatom.</title>
        <authorList>
            <person name="Oliver A."/>
            <person name="Podell S."/>
            <person name="Pinowska A."/>
            <person name="Traller J.C."/>
            <person name="Smith S.R."/>
            <person name="McClure R."/>
            <person name="Beliaev A."/>
            <person name="Bohutskyi P."/>
            <person name="Hill E.A."/>
            <person name="Rabines A."/>
            <person name="Zheng H."/>
            <person name="Allen L.Z."/>
            <person name="Kuo A."/>
            <person name="Grigoriev I.V."/>
            <person name="Allen A.E."/>
            <person name="Hazlebeck D."/>
            <person name="Allen E.E."/>
        </authorList>
    </citation>
    <scope>NUCLEOTIDE SEQUENCE</scope>
    <source>
        <strain evidence="8">Hildebrandi</strain>
    </source>
</reference>
<dbReference type="PANTHER" id="PTHR14978:SF0">
    <property type="entry name" value="BETA-CATENIN-LIKE PROTEIN 1"/>
    <property type="match status" value="1"/>
</dbReference>
<dbReference type="GO" id="GO:0005681">
    <property type="term" value="C:spliceosomal complex"/>
    <property type="evidence" value="ECO:0007669"/>
    <property type="project" value="TreeGrafter"/>
</dbReference>
<keyword evidence="2" id="KW-0597">Phosphoprotein</keyword>
<name>A0A9K3M2P0_9STRA</name>
<evidence type="ECO:0000259" key="7">
    <source>
        <dbReference type="SMART" id="SM01156"/>
    </source>
</evidence>
<protein>
    <submittedName>
        <fullName evidence="8">Catenin-beta-like, Arm-motif containing nuclear-domain containing protein</fullName>
    </submittedName>
</protein>
<accession>A0A9K3M2P0</accession>